<evidence type="ECO:0000313" key="2">
    <source>
        <dbReference type="EMBL" id="KAL3836963.1"/>
    </source>
</evidence>
<feature type="non-terminal residue" evidence="2">
    <location>
        <position position="107"/>
    </location>
</feature>
<dbReference type="CDD" id="cd00037">
    <property type="entry name" value="CLECT"/>
    <property type="match status" value="1"/>
</dbReference>
<dbReference type="InterPro" id="IPR001304">
    <property type="entry name" value="C-type_lectin-like"/>
</dbReference>
<dbReference type="Gene3D" id="3.10.100.10">
    <property type="entry name" value="Mannose-Binding Protein A, subunit A"/>
    <property type="match status" value="2"/>
</dbReference>
<dbReference type="InterPro" id="IPR016187">
    <property type="entry name" value="CTDL_fold"/>
</dbReference>
<feature type="non-terminal residue" evidence="2">
    <location>
        <position position="1"/>
    </location>
</feature>
<dbReference type="SUPFAM" id="SSF56436">
    <property type="entry name" value="C-type lectin-like"/>
    <property type="match status" value="1"/>
</dbReference>
<name>A0ABD3TKJ4_SINWO</name>
<feature type="domain" description="C-type lectin" evidence="1">
    <location>
        <begin position="13"/>
        <end position="107"/>
    </location>
</feature>
<dbReference type="InterPro" id="IPR016186">
    <property type="entry name" value="C-type_lectin-like/link_sf"/>
</dbReference>
<dbReference type="Proteomes" id="UP001634394">
    <property type="component" value="Unassembled WGS sequence"/>
</dbReference>
<evidence type="ECO:0000313" key="3">
    <source>
        <dbReference type="Proteomes" id="UP001634394"/>
    </source>
</evidence>
<dbReference type="EMBL" id="JBJQND010000018">
    <property type="protein sequence ID" value="KAL3836963.1"/>
    <property type="molecule type" value="Genomic_DNA"/>
</dbReference>
<sequence>RYRVEINNVTITYMDNELMPTFAGFHHYCQAFGADLSVINSQQEQQFVNGMLRPLHGNFQNTTHFLTYFNWAPGQPDDLNGQHCIGMFKDNSFMWDDQDCEVPNYSL</sequence>
<protein>
    <recommendedName>
        <fullName evidence="1">C-type lectin domain-containing protein</fullName>
    </recommendedName>
</protein>
<dbReference type="AlphaFoldDB" id="A0ABD3TKJ4"/>
<accession>A0ABD3TKJ4</accession>
<evidence type="ECO:0000259" key="1">
    <source>
        <dbReference type="PROSITE" id="PS50041"/>
    </source>
</evidence>
<reference evidence="2 3" key="1">
    <citation type="submission" date="2024-11" db="EMBL/GenBank/DDBJ databases">
        <title>Chromosome-level genome assembly of the freshwater bivalve Anodonta woodiana.</title>
        <authorList>
            <person name="Chen X."/>
        </authorList>
    </citation>
    <scope>NUCLEOTIDE SEQUENCE [LARGE SCALE GENOMIC DNA]</scope>
    <source>
        <strain evidence="2">MN2024</strain>
        <tissue evidence="2">Gills</tissue>
    </source>
</reference>
<comment type="caution">
    <text evidence="2">The sequence shown here is derived from an EMBL/GenBank/DDBJ whole genome shotgun (WGS) entry which is preliminary data.</text>
</comment>
<organism evidence="2 3">
    <name type="scientific">Sinanodonta woodiana</name>
    <name type="common">Chinese pond mussel</name>
    <name type="synonym">Anodonta woodiana</name>
    <dbReference type="NCBI Taxonomy" id="1069815"/>
    <lineage>
        <taxon>Eukaryota</taxon>
        <taxon>Metazoa</taxon>
        <taxon>Spiralia</taxon>
        <taxon>Lophotrochozoa</taxon>
        <taxon>Mollusca</taxon>
        <taxon>Bivalvia</taxon>
        <taxon>Autobranchia</taxon>
        <taxon>Heteroconchia</taxon>
        <taxon>Palaeoheterodonta</taxon>
        <taxon>Unionida</taxon>
        <taxon>Unionoidea</taxon>
        <taxon>Unionidae</taxon>
        <taxon>Unioninae</taxon>
        <taxon>Sinanodonta</taxon>
    </lineage>
</organism>
<dbReference type="PROSITE" id="PS50041">
    <property type="entry name" value="C_TYPE_LECTIN_2"/>
    <property type="match status" value="1"/>
</dbReference>
<keyword evidence="3" id="KW-1185">Reference proteome</keyword>
<proteinExistence type="predicted"/>
<gene>
    <name evidence="2" type="ORF">ACJMK2_022365</name>
</gene>